<dbReference type="EMBL" id="JAMFTH010000001">
    <property type="protein sequence ID" value="MCP8898089.1"/>
    <property type="molecule type" value="Genomic_DNA"/>
</dbReference>
<proteinExistence type="predicted"/>
<name>A0A9X2HW40_9GAMM</name>
<feature type="compositionally biased region" description="Gly residues" evidence="1">
    <location>
        <begin position="725"/>
        <end position="739"/>
    </location>
</feature>
<evidence type="ECO:0000256" key="1">
    <source>
        <dbReference type="SAM" id="MobiDB-lite"/>
    </source>
</evidence>
<keyword evidence="2" id="KW-0732">Signal</keyword>
<comment type="caution">
    <text evidence="3">The sequence shown here is derived from an EMBL/GenBank/DDBJ whole genome shotgun (WGS) entry which is preliminary data.</text>
</comment>
<protein>
    <submittedName>
        <fullName evidence="3">Carbohydrate-binding family V/XII</fullName>
    </submittedName>
</protein>
<reference evidence="3" key="2">
    <citation type="submission" date="2023-01" db="EMBL/GenBank/DDBJ databases">
        <title>Gilvimarinus xylanilyticus HB14 isolated from Caulerpa lentillifera aquaculture base in Hainan, China.</title>
        <authorList>
            <person name="Zhang Y.-J."/>
        </authorList>
    </citation>
    <scope>NUCLEOTIDE SEQUENCE</scope>
    <source>
        <strain evidence="3">HB14</strain>
    </source>
</reference>
<feature type="chain" id="PRO_5040825997" evidence="2">
    <location>
        <begin position="26"/>
        <end position="739"/>
    </location>
</feature>
<feature type="compositionally biased region" description="Polar residues" evidence="1">
    <location>
        <begin position="689"/>
        <end position="704"/>
    </location>
</feature>
<evidence type="ECO:0000256" key="2">
    <source>
        <dbReference type="SAM" id="SignalP"/>
    </source>
</evidence>
<keyword evidence="4" id="KW-1185">Reference proteome</keyword>
<dbReference type="RefSeq" id="WP_253966379.1">
    <property type="nucleotide sequence ID" value="NZ_JAMFTH010000001.1"/>
</dbReference>
<dbReference type="AlphaFoldDB" id="A0A9X2HW40"/>
<feature type="compositionally biased region" description="Basic and acidic residues" evidence="1">
    <location>
        <begin position="667"/>
        <end position="688"/>
    </location>
</feature>
<gene>
    <name evidence="3" type="ORF">M6D89_02115</name>
</gene>
<accession>A0A9X2HW40</accession>
<evidence type="ECO:0000313" key="3">
    <source>
        <dbReference type="EMBL" id="MCP8898089.1"/>
    </source>
</evidence>
<dbReference type="Proteomes" id="UP001139319">
    <property type="component" value="Unassembled WGS sequence"/>
</dbReference>
<sequence length="739" mass="81974">MTGLKRVVGQLGMVCLLVWSLAVHAVEWPQQIAADEGTIVVYQPQPEKLAGNLLTGRAAMSLELKNQDEPVFGAFWFSAKLDVNASTGKAIVRDMKVTQVTWPDSTDANESRFTQVVEAALPQAGFVIDTAALSASLKGAELERKSLSNLKNDAPAILFRDHLAVLLMYDGEPRFSDVDNSDYQRALNTPFAVARKKNSQAYYLSSGQFWYSASDPLGPWTLTGNPPADLQKMMPAQEADEQAANGQPPEIVTVTQPSELVVTDGKPEWKSLPGGDLLYVVNTETPWLRDVAGGSMYVLLSGRWFKAAKQDGPWSFVRADELPDSFAQIPPDSDIGGVRTSVAGTPEADDAVTDAYIPETAAIKRSEATLEVTYDGAPEFKSIPGTQVAYAVNTGAQVLKIDNHYYAVDNGVWFESDAAKGPWAVADSIPDDKIQQIPPSSPVYNTTYVHVYESTPEVVYVGYTPGYMWSFPYYGVPVYGTGWYYPPYWGNYYYPRPPTWGFHVGYNPWTGWNFGVSWSNGFFSFGASWNAGWHGPYRPWGCCNGWYGGGYHRPPVVINTGNINIGNSVNIGNRAVINNRIGKNPQLVNRNKSVYHRPENRARNAKPAVARNQLKMARPAPQRANNVFADRNGNVARRVDDNWQVRDKGQWSANHPAASERLSSPEVKQRASDFKQSHPDYQRPDIDRQQINNYRNNRSPSNFDRSGLNRDFQSRQRGMQRSMPRGGGFHGGGGGRFQR</sequence>
<organism evidence="3 4">
    <name type="scientific">Gilvimarinus xylanilyticus</name>
    <dbReference type="NCBI Taxonomy" id="2944139"/>
    <lineage>
        <taxon>Bacteria</taxon>
        <taxon>Pseudomonadati</taxon>
        <taxon>Pseudomonadota</taxon>
        <taxon>Gammaproteobacteria</taxon>
        <taxon>Cellvibrionales</taxon>
        <taxon>Cellvibrionaceae</taxon>
        <taxon>Gilvimarinus</taxon>
    </lineage>
</organism>
<evidence type="ECO:0000313" key="4">
    <source>
        <dbReference type="Proteomes" id="UP001139319"/>
    </source>
</evidence>
<feature type="signal peptide" evidence="2">
    <location>
        <begin position="1"/>
        <end position="25"/>
    </location>
</feature>
<reference evidence="3" key="1">
    <citation type="submission" date="2022-05" db="EMBL/GenBank/DDBJ databases">
        <authorList>
            <person name="Sun H.-N."/>
        </authorList>
    </citation>
    <scope>NUCLEOTIDE SEQUENCE</scope>
    <source>
        <strain evidence="3">HB14</strain>
    </source>
</reference>
<feature type="region of interest" description="Disordered" evidence="1">
    <location>
        <begin position="645"/>
        <end position="739"/>
    </location>
</feature>